<feature type="transmembrane region" description="Helical" evidence="17">
    <location>
        <begin position="164"/>
        <end position="185"/>
    </location>
</feature>
<dbReference type="GO" id="GO:0005507">
    <property type="term" value="F:copper ion binding"/>
    <property type="evidence" value="ECO:0007669"/>
    <property type="project" value="InterPro"/>
</dbReference>
<sequence length="862" mass="91168">MDKTDTDAQDSNDLIRTQYLVEGMTCASCVAAVERAVSNLPGVMDIAVNLLASEAAVRAKASVTAEQVVEAISALGLMVEGMTCSSCVAGVEAALKDLPGVTGASVNLMSGQARVEYEVDKVRPRALVEAVEQLGYDVSLASDDVHDRSLAAMRERELAKWRKLFWLAFAFSLPIFLISMVFMFIPPTHRMLMRKIVRGLTWEGLLLTVLTTPVQFGVGRQFYVGAYHALRNKSANMDVLVAMGTTTAYLYSLFVVIEASVTNTKQGGLFYETAALLITFIIGGKYLETVAKGRTSAAIESLLSLQPDTALLVRDDGEIVEVNVALVEVGDMLSVRPGSNVPLDGELIAGETAVDESMVTGEALPVSKAIGDPLIGGTINQTGSIKMRVTRVGADTTLARIVQLVHDAQTSKPAIQAFADKVSSYFVPVVIAIAIATFIVWLILLYSGVIPDSWVPANRSNFLFALLFGIAVLVIACPCALGLATPTAIMVGTGVGAAHGVLIKGGTALEAAHTIDAVLFDKTGTLTHGTPIVTDASILPLTAWQFDGAANALGDALFWSIVHATESMSEHPLARAMVTRAEAEERGGLSLETSVFNAVSGRGLEATLAASGADGGQELRVVIGNRQWMGENSVMLPDALERFAVDLEGDGKTVMFVAVGGQMAGAVAVADTARAEARPVIEHLEAAGVLVWMVTGDNERTALAIARDLGIAHDRVFSQVLPGDKSDKVAELQDADLHVAMVGDGINDAPALTKADLGIAIGAGTDVAIESADMVLMKSDLRDVVTALSLARVTYARIRHNFFWAFLYNCVGIPIAAGLFYPLVKITLPPLVAGAAMALSSVSVVASSLWLKRFKPPQITTQ</sequence>
<dbReference type="GO" id="GO:0140581">
    <property type="term" value="F:P-type monovalent copper transporter activity"/>
    <property type="evidence" value="ECO:0007669"/>
    <property type="project" value="UniProtKB-EC"/>
</dbReference>
<dbReference type="Gene3D" id="3.30.70.100">
    <property type="match status" value="2"/>
</dbReference>
<dbReference type="CDD" id="cd02094">
    <property type="entry name" value="P-type_ATPase_Cu-like"/>
    <property type="match status" value="1"/>
</dbReference>
<feature type="transmembrane region" description="Helical" evidence="17">
    <location>
        <begin position="205"/>
        <end position="227"/>
    </location>
</feature>
<dbReference type="InterPro" id="IPR018303">
    <property type="entry name" value="ATPase_P-typ_P_site"/>
</dbReference>
<dbReference type="SUPFAM" id="SSF81665">
    <property type="entry name" value="Calcium ATPase, transmembrane domain M"/>
    <property type="match status" value="1"/>
</dbReference>
<dbReference type="EC" id="7.2.2.8" evidence="3"/>
<dbReference type="InterPro" id="IPR059000">
    <property type="entry name" value="ATPase_P-type_domA"/>
</dbReference>
<dbReference type="PROSITE" id="PS50846">
    <property type="entry name" value="HMA_2"/>
    <property type="match status" value="2"/>
</dbReference>
<dbReference type="SUPFAM" id="SSF56784">
    <property type="entry name" value="HAD-like"/>
    <property type="match status" value="1"/>
</dbReference>
<dbReference type="OrthoDB" id="432719at2759"/>
<dbReference type="Pfam" id="PF00122">
    <property type="entry name" value="E1-E2_ATPase"/>
    <property type="match status" value="1"/>
</dbReference>
<keyword evidence="9" id="KW-0187">Copper transport</keyword>
<reference evidence="19 20" key="1">
    <citation type="submission" date="2010-05" db="EMBL/GenBank/DDBJ databases">
        <title>The Genome Sequence of Thecamonas trahens ATCC 50062.</title>
        <authorList>
            <consortium name="The Broad Institute Genome Sequencing Platform"/>
            <person name="Russ C."/>
            <person name="Cuomo C."/>
            <person name="Shea T."/>
            <person name="Young S.K."/>
            <person name="Zeng Q."/>
            <person name="Koehrsen M."/>
            <person name="Haas B."/>
            <person name="Borodovsky M."/>
            <person name="Guigo R."/>
            <person name="Alvarado L."/>
            <person name="Berlin A."/>
            <person name="Bochicchio J."/>
            <person name="Borenstein D."/>
            <person name="Chapman S."/>
            <person name="Chen Z."/>
            <person name="Freedman E."/>
            <person name="Gellesch M."/>
            <person name="Goldberg J."/>
            <person name="Griggs A."/>
            <person name="Gujja S."/>
            <person name="Heilman E."/>
            <person name="Heiman D."/>
            <person name="Hepburn T."/>
            <person name="Howarth C."/>
            <person name="Jen D."/>
            <person name="Larson L."/>
            <person name="Mehta T."/>
            <person name="Park D."/>
            <person name="Pearson M."/>
            <person name="Roberts A."/>
            <person name="Saif S."/>
            <person name="Shenoy N."/>
            <person name="Sisk P."/>
            <person name="Stolte C."/>
            <person name="Sykes S."/>
            <person name="Thomson T."/>
            <person name="Walk T."/>
            <person name="White J."/>
            <person name="Yandava C."/>
            <person name="Burger G."/>
            <person name="Gray M.W."/>
            <person name="Holland P.W.H."/>
            <person name="King N."/>
            <person name="Lang F.B.F."/>
            <person name="Roger A.J."/>
            <person name="Ruiz-Trillo I."/>
            <person name="Lander E."/>
            <person name="Nusbaum C."/>
        </authorList>
    </citation>
    <scope>NUCLEOTIDE SEQUENCE [LARGE SCALE GENOMIC DNA]</scope>
    <source>
        <strain evidence="19 20">ATCC 50062</strain>
    </source>
</reference>
<dbReference type="SUPFAM" id="SSF55008">
    <property type="entry name" value="HMA, heavy metal-associated domain"/>
    <property type="match status" value="2"/>
</dbReference>
<dbReference type="InterPro" id="IPR023299">
    <property type="entry name" value="ATPase_P-typ_cyto_dom_N"/>
</dbReference>
<dbReference type="PRINTS" id="PR00942">
    <property type="entry name" value="CUATPASEI"/>
</dbReference>
<dbReference type="FunFam" id="2.70.150.10:FF:000002">
    <property type="entry name" value="Copper-transporting ATPase 1, putative"/>
    <property type="match status" value="1"/>
</dbReference>
<dbReference type="InterPro" id="IPR036412">
    <property type="entry name" value="HAD-like_sf"/>
</dbReference>
<keyword evidence="20" id="KW-1185">Reference proteome</keyword>
<keyword evidence="10 17" id="KW-0067">ATP-binding</keyword>
<dbReference type="Proteomes" id="UP000054408">
    <property type="component" value="Unassembled WGS sequence"/>
</dbReference>
<feature type="transmembrane region" description="Helical" evidence="17">
    <location>
        <begin position="269"/>
        <end position="287"/>
    </location>
</feature>
<dbReference type="SFLD" id="SFLDG00002">
    <property type="entry name" value="C1.7:_P-type_atpase_like"/>
    <property type="match status" value="1"/>
</dbReference>
<dbReference type="GO" id="GO:0005524">
    <property type="term" value="F:ATP binding"/>
    <property type="evidence" value="ECO:0007669"/>
    <property type="project" value="UniProtKB-UniRule"/>
</dbReference>
<dbReference type="eggNOG" id="KOG0207">
    <property type="taxonomic scope" value="Eukaryota"/>
</dbReference>
<evidence type="ECO:0000259" key="18">
    <source>
        <dbReference type="PROSITE" id="PS50846"/>
    </source>
</evidence>
<evidence type="ECO:0000256" key="5">
    <source>
        <dbReference type="ARBA" id="ARBA00022692"/>
    </source>
</evidence>
<dbReference type="InterPro" id="IPR008250">
    <property type="entry name" value="ATPase_P-typ_transduc_dom_A_sf"/>
</dbReference>
<dbReference type="PRINTS" id="PR00943">
    <property type="entry name" value="CUATPASE"/>
</dbReference>
<dbReference type="FunFam" id="3.30.70.100:FF:000005">
    <property type="entry name" value="Copper-exporting P-type ATPase A"/>
    <property type="match status" value="1"/>
</dbReference>
<evidence type="ECO:0000256" key="10">
    <source>
        <dbReference type="ARBA" id="ARBA00022840"/>
    </source>
</evidence>
<protein>
    <recommendedName>
        <fullName evidence="3">P-type Cu(+) transporter</fullName>
        <ecNumber evidence="3">7.2.2.8</ecNumber>
    </recommendedName>
</protein>
<keyword evidence="7" id="KW-0677">Repeat</keyword>
<organism evidence="19 20">
    <name type="scientific">Thecamonas trahens ATCC 50062</name>
    <dbReference type="NCBI Taxonomy" id="461836"/>
    <lineage>
        <taxon>Eukaryota</taxon>
        <taxon>Apusozoa</taxon>
        <taxon>Apusomonadida</taxon>
        <taxon>Apusomonadidae</taxon>
        <taxon>Thecamonas</taxon>
    </lineage>
</organism>
<keyword evidence="4" id="KW-0813">Transport</keyword>
<dbReference type="GO" id="GO:0016887">
    <property type="term" value="F:ATP hydrolysis activity"/>
    <property type="evidence" value="ECO:0007669"/>
    <property type="project" value="InterPro"/>
</dbReference>
<keyword evidence="5 17" id="KW-0812">Transmembrane</keyword>
<dbReference type="InterPro" id="IPR017969">
    <property type="entry name" value="Heavy-metal-associated_CS"/>
</dbReference>
<evidence type="ECO:0000256" key="7">
    <source>
        <dbReference type="ARBA" id="ARBA00022737"/>
    </source>
</evidence>
<dbReference type="SFLD" id="SFLDF00027">
    <property type="entry name" value="p-type_atpase"/>
    <property type="match status" value="1"/>
</dbReference>
<evidence type="ECO:0000256" key="4">
    <source>
        <dbReference type="ARBA" id="ARBA00022448"/>
    </source>
</evidence>
<dbReference type="GO" id="GO:0016020">
    <property type="term" value="C:membrane"/>
    <property type="evidence" value="ECO:0007669"/>
    <property type="project" value="UniProtKB-SubCell"/>
</dbReference>
<dbReference type="NCBIfam" id="TIGR01494">
    <property type="entry name" value="ATPase_P-type"/>
    <property type="match status" value="2"/>
</dbReference>
<evidence type="ECO:0000256" key="15">
    <source>
        <dbReference type="ARBA" id="ARBA00023065"/>
    </source>
</evidence>
<dbReference type="Pfam" id="PF00403">
    <property type="entry name" value="HMA"/>
    <property type="match status" value="2"/>
</dbReference>
<dbReference type="GO" id="GO:0043682">
    <property type="term" value="F:P-type divalent copper transporter activity"/>
    <property type="evidence" value="ECO:0007669"/>
    <property type="project" value="TreeGrafter"/>
</dbReference>
<keyword evidence="13 17" id="KW-1133">Transmembrane helix</keyword>
<dbReference type="SFLD" id="SFLDS00003">
    <property type="entry name" value="Haloacid_Dehalogenase"/>
    <property type="match status" value="1"/>
</dbReference>
<evidence type="ECO:0000256" key="16">
    <source>
        <dbReference type="ARBA" id="ARBA00023136"/>
    </source>
</evidence>
<feature type="transmembrane region" description="Helical" evidence="17">
    <location>
        <begin position="425"/>
        <end position="450"/>
    </location>
</feature>
<keyword evidence="11" id="KW-0460">Magnesium</keyword>
<keyword evidence="12" id="KW-1278">Translocase</keyword>
<dbReference type="FunFam" id="3.30.70.100:FF:000001">
    <property type="entry name" value="ATPase copper transporting beta"/>
    <property type="match status" value="1"/>
</dbReference>
<evidence type="ECO:0000256" key="2">
    <source>
        <dbReference type="ARBA" id="ARBA00006024"/>
    </source>
</evidence>
<keyword evidence="15" id="KW-0406">Ion transport</keyword>
<feature type="domain" description="HMA" evidence="18">
    <location>
        <begin position="15"/>
        <end position="72"/>
    </location>
</feature>
<name>A0A0L0DFU1_THETB</name>
<dbReference type="SUPFAM" id="SSF81653">
    <property type="entry name" value="Calcium ATPase, transduction domain A"/>
    <property type="match status" value="1"/>
</dbReference>
<evidence type="ECO:0000256" key="13">
    <source>
        <dbReference type="ARBA" id="ARBA00022989"/>
    </source>
</evidence>
<feature type="transmembrane region" description="Helical" evidence="17">
    <location>
        <begin position="239"/>
        <end position="257"/>
    </location>
</feature>
<evidence type="ECO:0000256" key="17">
    <source>
        <dbReference type="RuleBase" id="RU362081"/>
    </source>
</evidence>
<dbReference type="STRING" id="461836.A0A0L0DFU1"/>
<dbReference type="AlphaFoldDB" id="A0A0L0DFU1"/>
<dbReference type="InterPro" id="IPR027256">
    <property type="entry name" value="P-typ_ATPase_IB"/>
</dbReference>
<dbReference type="PANTHER" id="PTHR43520:SF8">
    <property type="entry name" value="P-TYPE CU(+) TRANSPORTER"/>
    <property type="match status" value="1"/>
</dbReference>
<evidence type="ECO:0000256" key="3">
    <source>
        <dbReference type="ARBA" id="ARBA00012517"/>
    </source>
</evidence>
<dbReference type="PANTHER" id="PTHR43520">
    <property type="entry name" value="ATP7, ISOFORM B"/>
    <property type="match status" value="1"/>
</dbReference>
<dbReference type="InterPro" id="IPR036163">
    <property type="entry name" value="HMA_dom_sf"/>
</dbReference>
<evidence type="ECO:0000256" key="9">
    <source>
        <dbReference type="ARBA" id="ARBA00022796"/>
    </source>
</evidence>
<dbReference type="OMA" id="DVIRVPH"/>
<dbReference type="InterPro" id="IPR023298">
    <property type="entry name" value="ATPase_P-typ_TM_dom_sf"/>
</dbReference>
<feature type="domain" description="HMA" evidence="18">
    <location>
        <begin position="73"/>
        <end position="139"/>
    </location>
</feature>
<dbReference type="NCBIfam" id="TIGR00003">
    <property type="entry name" value="copper ion binding protein"/>
    <property type="match status" value="2"/>
</dbReference>
<dbReference type="Gene3D" id="3.40.1110.10">
    <property type="entry name" value="Calcium-transporting ATPase, cytoplasmic domain N"/>
    <property type="match status" value="2"/>
</dbReference>
<keyword evidence="8 17" id="KW-0547">Nucleotide-binding</keyword>
<evidence type="ECO:0000256" key="8">
    <source>
        <dbReference type="ARBA" id="ARBA00022741"/>
    </source>
</evidence>
<proteinExistence type="inferred from homology"/>
<dbReference type="RefSeq" id="XP_013756371.1">
    <property type="nucleotide sequence ID" value="XM_013900917.1"/>
</dbReference>
<keyword evidence="6 17" id="KW-0479">Metal-binding</keyword>
<dbReference type="GO" id="GO:0012505">
    <property type="term" value="C:endomembrane system"/>
    <property type="evidence" value="ECO:0007669"/>
    <property type="project" value="UniProtKB-SubCell"/>
</dbReference>
<accession>A0A0L0DFU1</accession>
<feature type="transmembrane region" description="Helical" evidence="17">
    <location>
        <begin position="802"/>
        <end position="824"/>
    </location>
</feature>
<dbReference type="InterPro" id="IPR023214">
    <property type="entry name" value="HAD_sf"/>
</dbReference>
<evidence type="ECO:0000256" key="12">
    <source>
        <dbReference type="ARBA" id="ARBA00022967"/>
    </source>
</evidence>
<dbReference type="GeneID" id="25565664"/>
<evidence type="ECO:0000313" key="20">
    <source>
        <dbReference type="Proteomes" id="UP000054408"/>
    </source>
</evidence>
<evidence type="ECO:0000256" key="6">
    <source>
        <dbReference type="ARBA" id="ARBA00022723"/>
    </source>
</evidence>
<evidence type="ECO:0000256" key="1">
    <source>
        <dbReference type="ARBA" id="ARBA00004127"/>
    </source>
</evidence>
<evidence type="ECO:0000313" key="19">
    <source>
        <dbReference type="EMBL" id="KNC51169.1"/>
    </source>
</evidence>
<dbReference type="InterPro" id="IPR006122">
    <property type="entry name" value="HMA_Cu_ion-bd"/>
</dbReference>
<dbReference type="Pfam" id="PF00702">
    <property type="entry name" value="Hydrolase"/>
    <property type="match status" value="1"/>
</dbReference>
<dbReference type="CDD" id="cd00371">
    <property type="entry name" value="HMA"/>
    <property type="match status" value="2"/>
</dbReference>
<dbReference type="Gene3D" id="3.40.50.1000">
    <property type="entry name" value="HAD superfamily/HAD-like"/>
    <property type="match status" value="1"/>
</dbReference>
<dbReference type="PROSITE" id="PS00154">
    <property type="entry name" value="ATPASE_E1_E2"/>
    <property type="match status" value="1"/>
</dbReference>
<comment type="similarity">
    <text evidence="2 17">Belongs to the cation transport ATPase (P-type) (TC 3.A.3) family. Type IB subfamily.</text>
</comment>
<dbReference type="InterPro" id="IPR044492">
    <property type="entry name" value="P_typ_ATPase_HD_dom"/>
</dbReference>
<comment type="subcellular location">
    <subcellularLocation>
        <location evidence="1">Endomembrane system</location>
        <topology evidence="1">Multi-pass membrane protein</topology>
    </subcellularLocation>
    <subcellularLocation>
        <location evidence="17">Membrane</location>
    </subcellularLocation>
</comment>
<evidence type="ECO:0000256" key="11">
    <source>
        <dbReference type="ARBA" id="ARBA00022842"/>
    </source>
</evidence>
<dbReference type="EMBL" id="GL349465">
    <property type="protein sequence ID" value="KNC51169.1"/>
    <property type="molecule type" value="Genomic_DNA"/>
</dbReference>
<dbReference type="GO" id="GO:0055070">
    <property type="term" value="P:copper ion homeostasis"/>
    <property type="evidence" value="ECO:0007669"/>
    <property type="project" value="TreeGrafter"/>
</dbReference>
<gene>
    <name evidence="19" type="ORF">AMSG_06520</name>
</gene>
<feature type="transmembrane region" description="Helical" evidence="17">
    <location>
        <begin position="830"/>
        <end position="851"/>
    </location>
</feature>
<dbReference type="InterPro" id="IPR006121">
    <property type="entry name" value="HMA_dom"/>
</dbReference>
<feature type="transmembrane region" description="Helical" evidence="17">
    <location>
        <begin position="462"/>
        <end position="484"/>
    </location>
</feature>
<keyword evidence="14" id="KW-0186">Copper</keyword>
<keyword evidence="16 17" id="KW-0472">Membrane</keyword>
<dbReference type="PROSITE" id="PS01047">
    <property type="entry name" value="HMA_1"/>
    <property type="match status" value="2"/>
</dbReference>
<evidence type="ECO:0000256" key="14">
    <source>
        <dbReference type="ARBA" id="ARBA00023008"/>
    </source>
</evidence>
<dbReference type="Gene3D" id="2.70.150.10">
    <property type="entry name" value="Calcium-transporting ATPase, cytoplasmic transduction domain A"/>
    <property type="match status" value="1"/>
</dbReference>
<dbReference type="NCBIfam" id="TIGR01525">
    <property type="entry name" value="ATPase-IB_hvy"/>
    <property type="match status" value="1"/>
</dbReference>
<dbReference type="PRINTS" id="PR00119">
    <property type="entry name" value="CATATPASE"/>
</dbReference>
<dbReference type="InterPro" id="IPR001757">
    <property type="entry name" value="P_typ_ATPase"/>
</dbReference>